<keyword evidence="4" id="KW-1185">Reference proteome</keyword>
<gene>
    <name evidence="3" type="ORF">EJ04DRAFT_560509</name>
</gene>
<dbReference type="EMBL" id="ML996107">
    <property type="protein sequence ID" value="KAF2738860.1"/>
    <property type="molecule type" value="Genomic_DNA"/>
</dbReference>
<dbReference type="OrthoDB" id="5243723at2759"/>
<dbReference type="Proteomes" id="UP000799444">
    <property type="component" value="Unassembled WGS sequence"/>
</dbReference>
<comment type="caution">
    <text evidence="3">The sequence shown here is derived from an EMBL/GenBank/DDBJ whole genome shotgun (WGS) entry which is preliminary data.</text>
</comment>
<keyword evidence="2" id="KW-0732">Signal</keyword>
<protein>
    <submittedName>
        <fullName evidence="3">Uncharacterized protein</fullName>
    </submittedName>
</protein>
<accession>A0A9P4R6A3</accession>
<evidence type="ECO:0000313" key="4">
    <source>
        <dbReference type="Proteomes" id="UP000799444"/>
    </source>
</evidence>
<evidence type="ECO:0000256" key="1">
    <source>
        <dbReference type="SAM" id="MobiDB-lite"/>
    </source>
</evidence>
<organism evidence="3 4">
    <name type="scientific">Polyplosphaeria fusca</name>
    <dbReference type="NCBI Taxonomy" id="682080"/>
    <lineage>
        <taxon>Eukaryota</taxon>
        <taxon>Fungi</taxon>
        <taxon>Dikarya</taxon>
        <taxon>Ascomycota</taxon>
        <taxon>Pezizomycotina</taxon>
        <taxon>Dothideomycetes</taxon>
        <taxon>Pleosporomycetidae</taxon>
        <taxon>Pleosporales</taxon>
        <taxon>Tetraplosphaeriaceae</taxon>
        <taxon>Polyplosphaeria</taxon>
    </lineage>
</organism>
<name>A0A9P4R6A3_9PLEO</name>
<reference evidence="3" key="1">
    <citation type="journal article" date="2020" name="Stud. Mycol.">
        <title>101 Dothideomycetes genomes: a test case for predicting lifestyles and emergence of pathogens.</title>
        <authorList>
            <person name="Haridas S."/>
            <person name="Albert R."/>
            <person name="Binder M."/>
            <person name="Bloem J."/>
            <person name="Labutti K."/>
            <person name="Salamov A."/>
            <person name="Andreopoulos B."/>
            <person name="Baker S."/>
            <person name="Barry K."/>
            <person name="Bills G."/>
            <person name="Bluhm B."/>
            <person name="Cannon C."/>
            <person name="Castanera R."/>
            <person name="Culley D."/>
            <person name="Daum C."/>
            <person name="Ezra D."/>
            <person name="Gonzalez J."/>
            <person name="Henrissat B."/>
            <person name="Kuo A."/>
            <person name="Liang C."/>
            <person name="Lipzen A."/>
            <person name="Lutzoni F."/>
            <person name="Magnuson J."/>
            <person name="Mondo S."/>
            <person name="Nolan M."/>
            <person name="Ohm R."/>
            <person name="Pangilinan J."/>
            <person name="Park H.-J."/>
            <person name="Ramirez L."/>
            <person name="Alfaro M."/>
            <person name="Sun H."/>
            <person name="Tritt A."/>
            <person name="Yoshinaga Y."/>
            <person name="Zwiers L.-H."/>
            <person name="Turgeon B."/>
            <person name="Goodwin S."/>
            <person name="Spatafora J."/>
            <person name="Crous P."/>
            <person name="Grigoriev I."/>
        </authorList>
    </citation>
    <scope>NUCLEOTIDE SEQUENCE</scope>
    <source>
        <strain evidence="3">CBS 125425</strain>
    </source>
</reference>
<evidence type="ECO:0000256" key="2">
    <source>
        <dbReference type="SAM" id="SignalP"/>
    </source>
</evidence>
<sequence>MRSISFFLVALFAFAATSSALVDVGVDFVPTLEARKAHKNNTAEGNPENRQCNRLARLTKLTALAANQTRLDALVAKGRLNETQVENIKAKAANATSTLQTMQSNTTLVQECEVVEAHKQVVRACKKMRVLDKLSTLANNQTAMNEFIATKQLNGTKLEKFQDSIGNATAKLQDLQKNTTLTNLCAQEQKAQGADGSATSSGNDPPAQSTGGATSLSLQAMPYAVVPALAAVFAAFL</sequence>
<feature type="region of interest" description="Disordered" evidence="1">
    <location>
        <begin position="192"/>
        <end position="213"/>
    </location>
</feature>
<dbReference type="AlphaFoldDB" id="A0A9P4R6A3"/>
<proteinExistence type="predicted"/>
<feature type="compositionally biased region" description="Polar residues" evidence="1">
    <location>
        <begin position="197"/>
        <end position="213"/>
    </location>
</feature>
<feature type="chain" id="PRO_5040408136" evidence="2">
    <location>
        <begin position="21"/>
        <end position="237"/>
    </location>
</feature>
<feature type="signal peptide" evidence="2">
    <location>
        <begin position="1"/>
        <end position="20"/>
    </location>
</feature>
<evidence type="ECO:0000313" key="3">
    <source>
        <dbReference type="EMBL" id="KAF2738860.1"/>
    </source>
</evidence>